<gene>
    <name evidence="3" type="ORF">UFOVP901_31</name>
</gene>
<protein>
    <recommendedName>
        <fullName evidence="4">Phage tail tape measure protein</fullName>
    </recommendedName>
</protein>
<evidence type="ECO:0000256" key="2">
    <source>
        <dbReference type="SAM" id="Phobius"/>
    </source>
</evidence>
<feature type="transmembrane region" description="Helical" evidence="2">
    <location>
        <begin position="373"/>
        <end position="398"/>
    </location>
</feature>
<feature type="transmembrane region" description="Helical" evidence="2">
    <location>
        <begin position="404"/>
        <end position="427"/>
    </location>
</feature>
<feature type="coiled-coil region" evidence="1">
    <location>
        <begin position="538"/>
        <end position="582"/>
    </location>
</feature>
<evidence type="ECO:0000313" key="3">
    <source>
        <dbReference type="EMBL" id="CAB4170047.1"/>
    </source>
</evidence>
<feature type="transmembrane region" description="Helical" evidence="2">
    <location>
        <begin position="338"/>
        <end position="361"/>
    </location>
</feature>
<evidence type="ECO:0000256" key="1">
    <source>
        <dbReference type="SAM" id="Coils"/>
    </source>
</evidence>
<reference evidence="3" key="1">
    <citation type="submission" date="2020-05" db="EMBL/GenBank/DDBJ databases">
        <authorList>
            <person name="Chiriac C."/>
            <person name="Salcher M."/>
            <person name="Ghai R."/>
            <person name="Kavagutti S V."/>
        </authorList>
    </citation>
    <scope>NUCLEOTIDE SEQUENCE</scope>
</reference>
<dbReference type="EMBL" id="LR796852">
    <property type="protein sequence ID" value="CAB4170047.1"/>
    <property type="molecule type" value="Genomic_DNA"/>
</dbReference>
<accession>A0A6J5PG64</accession>
<keyword evidence="1" id="KW-0175">Coiled coil</keyword>
<evidence type="ECO:0008006" key="4">
    <source>
        <dbReference type="Google" id="ProtNLM"/>
    </source>
</evidence>
<keyword evidence="2" id="KW-0812">Transmembrane</keyword>
<feature type="transmembrane region" description="Helical" evidence="2">
    <location>
        <begin position="312"/>
        <end position="332"/>
    </location>
</feature>
<organism evidence="3">
    <name type="scientific">uncultured Caudovirales phage</name>
    <dbReference type="NCBI Taxonomy" id="2100421"/>
    <lineage>
        <taxon>Viruses</taxon>
        <taxon>Duplodnaviria</taxon>
        <taxon>Heunggongvirae</taxon>
        <taxon>Uroviricota</taxon>
        <taxon>Caudoviricetes</taxon>
        <taxon>Peduoviridae</taxon>
        <taxon>Maltschvirus</taxon>
        <taxon>Maltschvirus maltsch</taxon>
    </lineage>
</organism>
<keyword evidence="2" id="KW-0472">Membrane</keyword>
<sequence>MAKTQEDLLIKIQADTANSSEAIALLVKQLGRLENSLASVSNSSEQTSRKISGFGAAMVAISAGISVVREAYDKVEGTITATLGAFQDSEDGLIRLGNTMRVVGDSDIQKSIDAFKELAHAMQETTTVEDGQVIKLANIAKATGLSTDKTMELIKASADLAATGKSDLTGAFNALLKSLKGSTMGLSVMLPELANMTKESARAGGAISFVRETLGGLAENELLTTGGQLLQANSRLHDLGKNIGEVASTLLGLKTGTSSFNAILGTLVEAFNRNKDSILGFAKAVHDGFITFVDGIKSLYAGLNAVDWERTATLIAAVGVSLGGAFLLLNVGALSAGLLSVAGAIGAVGMAAFAAAPRILLMAKAWTANAAAMAYVTVQYALVAAGIATVVVAISLVIKNLKELPALAAASFQAVAIGAGTAVEAMLRFVGAGAKADSVAAGVDKIGESFAKNASVLDGGLVGGGIDELNKFKNAFEKTLNVVTGSEAKTEDNKGKKKTELKIYSPEAIKAADELIAKNRELYNEIHAGEMTAQQLMSDKQKIEIEALNLKYKDMELNAAGNDALREQIKLINEKYAAASKKLPSVEFQAAAKSGNDLAASISGAMTGGLSGVGGMITGMMSGAGAVMAAADGVVGSIQGVIDFIPKILNSVANVFSSLADLPLKILDGVKNLMGSLVKVVTDLIPNLFSAVPDILFSIIDTIFSKLPAAIMNLVKSLPDLIMGFIDRIPEIVTELISGLISAVPTLVISLATSIIGNIPKIVIALSKAAAITIPKAIIKGIMDGLKSIGAAIASMFGGGLFGKKKQKLEFDTKSITESMKKAASALTGETSKLFKVMDLTGGDTKSAEKTKENISAIEAAGTRSRDWLMQAWDKVVAGFGNLMTWFGEVWHVFLRALQSVFSGIMEMFTALFDGVIIIFSGIATGLFEVMNGLGVIIEGFAQGIEDGLAGLGTFFNDLGGQISEGFWEGLQGLGAFFTNMFDSLKLGNLFEKLFKVDYKGRGYIEQNVINTDIPFMNFAKGGMVPGNAQVTGDSLMNDRVLAMISPGEAIIPRSKMNDPFLSGLIRGVLDGTITPPKFKMGGVVGSVVEKTKETGGQVADAAQVAAQQVQDLIASLNPSQITAMVREKILKEMIPAMLSANKFHTGGIIGGSGDVPILGQAGEFVMQRSAVNGIGSGTLAQMNKTGSSSVQGNTSNVYNIDIKVDAKTAPDEKFIRGTMVPIIKEELRRASLDGQRVLFQQGIRA</sequence>
<name>A0A6J5PG64_9CAUD</name>
<keyword evidence="2" id="KW-1133">Transmembrane helix</keyword>
<proteinExistence type="predicted"/>